<reference evidence="1 2" key="1">
    <citation type="submission" date="2020-08" db="EMBL/GenBank/DDBJ databases">
        <title>The Agave Microbiome: Exploring the role of microbial communities in plant adaptations to desert environments.</title>
        <authorList>
            <person name="Partida-Martinez L.P."/>
        </authorList>
    </citation>
    <scope>NUCLEOTIDE SEQUENCE [LARGE SCALE GENOMIC DNA]</scope>
    <source>
        <strain evidence="1 2">AS2.3</strain>
    </source>
</reference>
<organism evidence="1 2">
    <name type="scientific">Sphingomonas melonis</name>
    <dbReference type="NCBI Taxonomy" id="152682"/>
    <lineage>
        <taxon>Bacteria</taxon>
        <taxon>Pseudomonadati</taxon>
        <taxon>Pseudomonadota</taxon>
        <taxon>Alphaproteobacteria</taxon>
        <taxon>Sphingomonadales</taxon>
        <taxon>Sphingomonadaceae</taxon>
        <taxon>Sphingomonas</taxon>
    </lineage>
</organism>
<comment type="caution">
    <text evidence="1">The sequence shown here is derived from an EMBL/GenBank/DDBJ whole genome shotgun (WGS) entry which is preliminary data.</text>
</comment>
<name>A0A7Y9FQ99_9SPHN</name>
<evidence type="ECO:0000313" key="1">
    <source>
        <dbReference type="EMBL" id="NYD91072.1"/>
    </source>
</evidence>
<dbReference type="AlphaFoldDB" id="A0A7Y9FQ99"/>
<evidence type="ECO:0000313" key="2">
    <source>
        <dbReference type="Proteomes" id="UP000517753"/>
    </source>
</evidence>
<keyword evidence="2" id="KW-1185">Reference proteome</keyword>
<proteinExistence type="predicted"/>
<accession>A0A7Y9FQ99</accession>
<dbReference type="EMBL" id="JACCBY010000004">
    <property type="protein sequence ID" value="NYD91072.1"/>
    <property type="molecule type" value="Genomic_DNA"/>
</dbReference>
<dbReference type="RefSeq" id="WP_179509518.1">
    <property type="nucleotide sequence ID" value="NZ_JACCBY010000004.1"/>
</dbReference>
<gene>
    <name evidence="1" type="ORF">HD841_002879</name>
</gene>
<dbReference type="Proteomes" id="UP000517753">
    <property type="component" value="Unassembled WGS sequence"/>
</dbReference>
<protein>
    <submittedName>
        <fullName evidence="1">Uncharacterized protein</fullName>
    </submittedName>
</protein>
<sequence length="191" mass="21398">MQPFDLDHLPATAWPDALRPVGESTHAKEPFDAWWSRNREVLAHLPADLSEQWIYRHWTHSPFSFLPPETLSWERRIWDGKVLLAAIHRAWGGELHPQFDYDTFQGRGGADRHATAVALDQGTWDYPMVLLSTPFGVIDGGASLPDVRLVIVEGHQRHRYLNALHVLGRAPAGPHETIILSTPLTGAGRAA</sequence>